<dbReference type="AlphaFoldDB" id="L8X692"/>
<dbReference type="EMBL" id="AFRT01000289">
    <property type="protein sequence ID" value="ELU44622.1"/>
    <property type="molecule type" value="Genomic_DNA"/>
</dbReference>
<reference evidence="1 2" key="1">
    <citation type="journal article" date="2013" name="Nat. Commun.">
        <title>The evolution and pathogenic mechanisms of the rice sheath blight pathogen.</title>
        <authorList>
            <person name="Zheng A."/>
            <person name="Lin R."/>
            <person name="Xu L."/>
            <person name="Qin P."/>
            <person name="Tang C."/>
            <person name="Ai P."/>
            <person name="Zhang D."/>
            <person name="Liu Y."/>
            <person name="Sun Z."/>
            <person name="Feng H."/>
            <person name="Wang Y."/>
            <person name="Chen Y."/>
            <person name="Liang X."/>
            <person name="Fu R."/>
            <person name="Li Q."/>
            <person name="Zhang J."/>
            <person name="Yu X."/>
            <person name="Xie Z."/>
            <person name="Ding L."/>
            <person name="Guan P."/>
            <person name="Tang J."/>
            <person name="Liang Y."/>
            <person name="Wang S."/>
            <person name="Deng Q."/>
            <person name="Li S."/>
            <person name="Zhu J."/>
            <person name="Wang L."/>
            <person name="Liu H."/>
            <person name="Li P."/>
        </authorList>
    </citation>
    <scope>NUCLEOTIDE SEQUENCE [LARGE SCALE GENOMIC DNA]</scope>
    <source>
        <strain evidence="2">AG-1 IA</strain>
    </source>
</reference>
<comment type="caution">
    <text evidence="1">The sequence shown here is derived from an EMBL/GenBank/DDBJ whole genome shotgun (WGS) entry which is preliminary data.</text>
</comment>
<dbReference type="HOGENOM" id="CLU_2759539_0_0_1"/>
<sequence length="70" mass="7697">MTGDQVDYGGPRRFGDGRIELYDQIGLSQTGRTTCLALQSSPRDEWGARTFWEIRTITLKGTMSGPESGA</sequence>
<dbReference type="Proteomes" id="UP000011668">
    <property type="component" value="Unassembled WGS sequence"/>
</dbReference>
<name>L8X692_THACA</name>
<evidence type="ECO:0000313" key="1">
    <source>
        <dbReference type="EMBL" id="ELU44622.1"/>
    </source>
</evidence>
<protein>
    <submittedName>
        <fullName evidence="1">Uncharacterized protein</fullName>
    </submittedName>
</protein>
<accession>L8X692</accession>
<proteinExistence type="predicted"/>
<organism evidence="1 2">
    <name type="scientific">Thanatephorus cucumeris (strain AG1-IA)</name>
    <name type="common">Rice sheath blight fungus</name>
    <name type="synonym">Rhizoctonia solani</name>
    <dbReference type="NCBI Taxonomy" id="983506"/>
    <lineage>
        <taxon>Eukaryota</taxon>
        <taxon>Fungi</taxon>
        <taxon>Dikarya</taxon>
        <taxon>Basidiomycota</taxon>
        <taxon>Agaricomycotina</taxon>
        <taxon>Agaricomycetes</taxon>
        <taxon>Cantharellales</taxon>
        <taxon>Ceratobasidiaceae</taxon>
        <taxon>Rhizoctonia</taxon>
        <taxon>Rhizoctonia solani AG-1</taxon>
    </lineage>
</organism>
<evidence type="ECO:0000313" key="2">
    <source>
        <dbReference type="Proteomes" id="UP000011668"/>
    </source>
</evidence>
<gene>
    <name evidence="1" type="ORF">AG1IA_01364</name>
</gene>
<keyword evidence="2" id="KW-1185">Reference proteome</keyword>